<accession>A0A317WZI7</accession>
<evidence type="ECO:0000313" key="1">
    <source>
        <dbReference type="EMBL" id="PWY91753.1"/>
    </source>
</evidence>
<dbReference type="InterPro" id="IPR039634">
    <property type="entry name" value="Bul1-like"/>
</dbReference>
<dbReference type="AlphaFoldDB" id="A0A317WZI7"/>
<dbReference type="STRING" id="1450535.A0A317WZI7"/>
<gene>
    <name evidence="1" type="ORF">BO94DRAFT_573582</name>
</gene>
<evidence type="ECO:0008006" key="3">
    <source>
        <dbReference type="Google" id="ProtNLM"/>
    </source>
</evidence>
<dbReference type="PANTHER" id="PTHR31904">
    <property type="entry name" value="BYPASS OF STOP CODON PROTEIN 5-RELATED"/>
    <property type="match status" value="1"/>
</dbReference>
<dbReference type="OrthoDB" id="2283785at2759"/>
<proteinExistence type="predicted"/>
<dbReference type="GeneID" id="37117119"/>
<dbReference type="InterPro" id="IPR014752">
    <property type="entry name" value="Arrestin-like_C"/>
</dbReference>
<keyword evidence="2" id="KW-1185">Reference proteome</keyword>
<dbReference type="Gene3D" id="2.60.40.640">
    <property type="match status" value="1"/>
</dbReference>
<name>A0A317WZI7_9EURO</name>
<protein>
    <recommendedName>
        <fullName evidence="3">Arrestin-like N-terminal domain-containing protein</fullName>
    </recommendedName>
</protein>
<comment type="caution">
    <text evidence="1">The sequence shown here is derived from an EMBL/GenBank/DDBJ whole genome shotgun (WGS) entry which is preliminary data.</text>
</comment>
<dbReference type="Proteomes" id="UP000246702">
    <property type="component" value="Unassembled WGS sequence"/>
</dbReference>
<dbReference type="EMBL" id="MSFK01000008">
    <property type="protein sequence ID" value="PWY91753.1"/>
    <property type="molecule type" value="Genomic_DNA"/>
</dbReference>
<dbReference type="RefSeq" id="XP_025469481.1">
    <property type="nucleotide sequence ID" value="XM_025614976.1"/>
</dbReference>
<evidence type="ECO:0000313" key="2">
    <source>
        <dbReference type="Proteomes" id="UP000246702"/>
    </source>
</evidence>
<sequence>MLFEKLYSDVHFQLEDHSAEFSVGDRIKGTVLITPRKSISPQQLSISFEGKVNINIDRTENAVPLAPSTAYQTFLHMEEPLELKHLLQPGLLLQAGLRYKIPFEFVVPSGIPHQICQHPCHHMQVRQEHLLLPPSIGQHDMTPEAISITYSINVRTTKGIRRDGVSTVAQWVLPLAIHSPRPERAPVLVPEDSKFYCLSQKKRITKSLLSLTQQGTLSVRATQPTAIRQREPAIGYIPVDLQYLAISQQHLPQVSLICVRLNAVTIFGEKPEVHLPEAMGSLEGDQYRRFHEQREPLGCSTPGPLEWHKHYPDDQSTLEADTSKEVYNASLKVLIKLPEQLNLPPTFSCCLVSRIYSLTVTLQLRIPGQWSKNPSISMTVPVQICS</sequence>
<reference evidence="1 2" key="1">
    <citation type="submission" date="2016-12" db="EMBL/GenBank/DDBJ databases">
        <title>The genomes of Aspergillus section Nigri reveals drivers in fungal speciation.</title>
        <authorList>
            <consortium name="DOE Joint Genome Institute"/>
            <person name="Vesth T.C."/>
            <person name="Nybo J."/>
            <person name="Theobald S."/>
            <person name="Brandl J."/>
            <person name="Frisvad J.C."/>
            <person name="Nielsen K.F."/>
            <person name="Lyhne E.K."/>
            <person name="Kogle M.E."/>
            <person name="Kuo A."/>
            <person name="Riley R."/>
            <person name="Clum A."/>
            <person name="Nolan M."/>
            <person name="Lipzen A."/>
            <person name="Salamov A."/>
            <person name="Henrissat B."/>
            <person name="Wiebenga A."/>
            <person name="De Vries R.P."/>
            <person name="Grigoriev I.V."/>
            <person name="Mortensen U.H."/>
            <person name="Andersen M.R."/>
            <person name="Baker S.E."/>
        </authorList>
    </citation>
    <scope>NUCLEOTIDE SEQUENCE [LARGE SCALE GENOMIC DNA]</scope>
    <source>
        <strain evidence="1 2">CBS 115572</strain>
    </source>
</reference>
<organism evidence="1 2">
    <name type="scientific">Aspergillus sclerotioniger CBS 115572</name>
    <dbReference type="NCBI Taxonomy" id="1450535"/>
    <lineage>
        <taxon>Eukaryota</taxon>
        <taxon>Fungi</taxon>
        <taxon>Dikarya</taxon>
        <taxon>Ascomycota</taxon>
        <taxon>Pezizomycotina</taxon>
        <taxon>Eurotiomycetes</taxon>
        <taxon>Eurotiomycetidae</taxon>
        <taxon>Eurotiales</taxon>
        <taxon>Aspergillaceae</taxon>
        <taxon>Aspergillus</taxon>
        <taxon>Aspergillus subgen. Circumdati</taxon>
    </lineage>
</organism>
<dbReference type="PANTHER" id="PTHR31904:SF1">
    <property type="entry name" value="BYPASS OF STOP CODON PROTEIN 5-RELATED"/>
    <property type="match status" value="1"/>
</dbReference>